<name>A0A2Z4GBZ8_9BACT</name>
<reference evidence="1 2" key="1">
    <citation type="submission" date="2018-05" db="EMBL/GenBank/DDBJ databases">
        <title>Complete genome sequence of Arcticibacterium luteifluviistationis SM1504T, a cytophagaceae bacterium isolated from Arctic surface seawater.</title>
        <authorList>
            <person name="Li Y."/>
            <person name="Qin Q.-L."/>
        </authorList>
    </citation>
    <scope>NUCLEOTIDE SEQUENCE [LARGE SCALE GENOMIC DNA]</scope>
    <source>
        <strain evidence="1 2">SM1504</strain>
    </source>
</reference>
<dbReference type="AlphaFoldDB" id="A0A2Z4GBZ8"/>
<gene>
    <name evidence="1" type="ORF">DJ013_10500</name>
</gene>
<protein>
    <submittedName>
        <fullName evidence="1">Uncharacterized protein</fullName>
    </submittedName>
</protein>
<sequence length="69" mass="7960">MENYFLKTVKDGYCIFTTSIPGQSFSFKKGALKSGLSFAHNSRESIEDLEKMVFIPFVEWVSEKYPELI</sequence>
<evidence type="ECO:0000313" key="1">
    <source>
        <dbReference type="EMBL" id="AWV98575.1"/>
    </source>
</evidence>
<evidence type="ECO:0000313" key="2">
    <source>
        <dbReference type="Proteomes" id="UP000249873"/>
    </source>
</evidence>
<proteinExistence type="predicted"/>
<dbReference type="KEGG" id="als:DJ013_10500"/>
<accession>A0A2Z4GBZ8</accession>
<organism evidence="1 2">
    <name type="scientific">Arcticibacterium luteifluviistationis</name>
    <dbReference type="NCBI Taxonomy" id="1784714"/>
    <lineage>
        <taxon>Bacteria</taxon>
        <taxon>Pseudomonadati</taxon>
        <taxon>Bacteroidota</taxon>
        <taxon>Cytophagia</taxon>
        <taxon>Cytophagales</taxon>
        <taxon>Leadbetterellaceae</taxon>
        <taxon>Arcticibacterium</taxon>
    </lineage>
</organism>
<dbReference type="EMBL" id="CP029480">
    <property type="protein sequence ID" value="AWV98575.1"/>
    <property type="molecule type" value="Genomic_DNA"/>
</dbReference>
<keyword evidence="2" id="KW-1185">Reference proteome</keyword>
<dbReference type="Proteomes" id="UP000249873">
    <property type="component" value="Chromosome"/>
</dbReference>
<dbReference type="RefSeq" id="WP_111371768.1">
    <property type="nucleotide sequence ID" value="NZ_CP029480.1"/>
</dbReference>